<dbReference type="FunFam" id="3.40.1280.10:FF:000022">
    <property type="entry name" value="Trm3p"/>
    <property type="match status" value="1"/>
</dbReference>
<keyword evidence="1" id="KW-0489">Methyltransferase</keyword>
<keyword evidence="5" id="KW-1185">Reference proteome</keyword>
<dbReference type="SUPFAM" id="SSF48371">
    <property type="entry name" value="ARM repeat"/>
    <property type="match status" value="1"/>
</dbReference>
<dbReference type="InterPro" id="IPR045330">
    <property type="entry name" value="TRM3/TARBP1"/>
</dbReference>
<dbReference type="SUPFAM" id="SSF75217">
    <property type="entry name" value="alpha/beta knot"/>
    <property type="match status" value="1"/>
</dbReference>
<dbReference type="PANTHER" id="PTHR12029">
    <property type="entry name" value="RNA METHYLTRANSFERASE"/>
    <property type="match status" value="1"/>
</dbReference>
<dbReference type="RefSeq" id="XP_064851726.1">
    <property type="nucleotide sequence ID" value="XM_064995654.1"/>
</dbReference>
<protein>
    <submittedName>
        <fullName evidence="4">tRNA (Guanosine(18)-2'-O)-methyltransferase</fullName>
    </submittedName>
</protein>
<dbReference type="InterPro" id="IPR016024">
    <property type="entry name" value="ARM-type_fold"/>
</dbReference>
<feature type="domain" description="tRNA/rRNA methyltransferase SpoU type" evidence="3">
    <location>
        <begin position="1357"/>
        <end position="1499"/>
    </location>
</feature>
<dbReference type="InterPro" id="IPR029028">
    <property type="entry name" value="Alpha/beta_knot_MTases"/>
</dbReference>
<evidence type="ECO:0000259" key="3">
    <source>
        <dbReference type="Pfam" id="PF00588"/>
    </source>
</evidence>
<evidence type="ECO:0000256" key="2">
    <source>
        <dbReference type="ARBA" id="ARBA00022679"/>
    </source>
</evidence>
<comment type="caution">
    <text evidence="4">The sequence shown here is derived from an EMBL/GenBank/DDBJ whole genome shotgun (WGS) entry which is preliminary data.</text>
</comment>
<dbReference type="GO" id="GO:0016423">
    <property type="term" value="F:tRNA (guanine) methyltransferase activity"/>
    <property type="evidence" value="ECO:0007669"/>
    <property type="project" value="InterPro"/>
</dbReference>
<gene>
    <name evidence="4" type="ORF">DASC09_020510</name>
</gene>
<evidence type="ECO:0000313" key="4">
    <source>
        <dbReference type="EMBL" id="GMM34726.1"/>
    </source>
</evidence>
<dbReference type="Proteomes" id="UP001360560">
    <property type="component" value="Unassembled WGS sequence"/>
</dbReference>
<dbReference type="GeneID" id="90072705"/>
<dbReference type="InterPro" id="IPR029026">
    <property type="entry name" value="tRNA_m1G_MTases_N"/>
</dbReference>
<proteinExistence type="predicted"/>
<dbReference type="InterPro" id="IPR001537">
    <property type="entry name" value="SpoU_MeTrfase"/>
</dbReference>
<reference evidence="4 5" key="1">
    <citation type="journal article" date="2023" name="Elife">
        <title>Identification of key yeast species and microbe-microbe interactions impacting larval growth of Drosophila in the wild.</title>
        <authorList>
            <person name="Mure A."/>
            <person name="Sugiura Y."/>
            <person name="Maeda R."/>
            <person name="Honda K."/>
            <person name="Sakurai N."/>
            <person name="Takahashi Y."/>
            <person name="Watada M."/>
            <person name="Katoh T."/>
            <person name="Gotoh A."/>
            <person name="Gotoh Y."/>
            <person name="Taniguchi I."/>
            <person name="Nakamura K."/>
            <person name="Hayashi T."/>
            <person name="Katayama T."/>
            <person name="Uemura T."/>
            <person name="Hattori Y."/>
        </authorList>
    </citation>
    <scope>NUCLEOTIDE SEQUENCE [LARGE SCALE GENOMIC DNA]</scope>
    <source>
        <strain evidence="4 5">SC-9</strain>
    </source>
</reference>
<dbReference type="PANTHER" id="PTHR12029:SF11">
    <property type="entry name" value="METHYLTRANSFERASE TARBP1-RELATED"/>
    <property type="match status" value="1"/>
</dbReference>
<sequence length="1507" mass="170103">MSNLEGPITGLFAKFLNASQKESIVEDLLSQLSPHSGDQQVIETLCDLLKTEEFSNYKTQAFPKIKDYCFSILANISAVEGADVDLIRLESLRILCGLFVELQECLIEYITQEIGVYLATSGVFVEEITNQEQYKTIIANTPLTGKKIPNRQEIIVDLSFLEKLLAGEQQSSLNIPAKLNVILCYYLQLNDEEISGLASKVFRWTMPLVVSLKEFDPLIWKTILYLTSSSFADKYHHKNGYVLWIRYLSAAIDNHTLKSSTAFQELVKLERYWKILQKMLISPLHEHRKYALTIVQFSVQCIDGCIDNRIMKWSAAENDTYIKEWKRYCVLYEIAGIDTSLHQLEAGSKDIALLLDPVKSKIHSSWGLCLISTAMQAAMDSVRRYALEFVLAIKRENLVMFDETSEFFLKDIFLKYAMQGSLFATQRDSSSISCPYGERFSSFVENILIQLSRAKKLDSLSFITTLILQKLYDDREGFDYSRIYLVIALYKGLRSGANLLSGGHLRLLEKLYQSSNETVMMEKFSQKLSLRLLLKIDTKSVSLQQLVTAIGKFVKSNNGKHNLLNLGYSMLDDELEFLLDFISTSYPEGGLLTLLTSNNVNGFSSIEEIVVILYLIIADKQDDTNRELYQTLTTTILEHNIFPVVLTELTFSKLSKLGLLFPYLQKYYLKLVEELSNNLIKHKGIWSKAYTIVTEQSLFDEDDENLWTDNVNLKKLWISIGVEYQSADPEVVELASDKLRFFSQCYARMKYLVEEDDENNSQVWGLKSINELTKMNSYFFKRLSSGQYDYKLRDTSISLLFDILKDFLSVQLITPELKSQVFQVVELNSSTVDWKSESSMVDLMKTIFIGNEAEMQEPLTDGEVEKIIDTTQQIWSSLHQKTLKLSQQGLHLAIIDLVLSPQVLSRCGSCQIVSEKVTNLTSEIIEQSFGRRSFLPRIARKIAEYQRFNPSEFANNVFLGPLLIAIFSFIRVNANGFRIVPVAAKLYDTIVNYGSGNIYKTIYGPSEASARAQIITIIASLPNNSSIGKSMLDYIVDDSARELHLFEAVKRIDGGEIWKRIQLYSILLVLSSSLDRQYFVPMVETYYEPALAKDASPLVRVYIEWTIARTYLGDVRLMDKLMGILKSPGAMHPSLVMSYERIMFLICQQLTGEIKSQYFKQFLRVLSGLCCSDKTSVRHFSGSLVCSVQKEVDTYGATALGLTEGEIDTITRFYDQVTQNGKVLEYRNGDALVWNASGDFTLVGVCGGVLLKVSDSFEIDAIPESEFRNNVLTTNGPNIPIGEDCKDLWLSTVKTGSGKKSSQFVGGNLSGGGSAKNVTEFDKIALQKKSGAWRTVMDLDDSGKDHNDGTHIQRSDLIVMGSLVNKPPNLGGICRLCDVLGAGLLTIGDNNYKKHAQFKSVAVTADLWLPMEEVKPDDIINFMRKQKANGYTLIGLEQTDKSVQLDHDLKFPQKSLIVLGKEKEGIPGEILAELDFCVEIKQVGVVRSMNIQTATALIVHAYSLQYC</sequence>
<dbReference type="EMBL" id="BTFZ01000003">
    <property type="protein sequence ID" value="GMM34726.1"/>
    <property type="molecule type" value="Genomic_DNA"/>
</dbReference>
<dbReference type="CDD" id="cd18091">
    <property type="entry name" value="SpoU-like_TRM3-like"/>
    <property type="match status" value="1"/>
</dbReference>
<dbReference type="GO" id="GO:0003723">
    <property type="term" value="F:RNA binding"/>
    <property type="evidence" value="ECO:0007669"/>
    <property type="project" value="InterPro"/>
</dbReference>
<accession>A0AAV5QJC6</accession>
<dbReference type="GO" id="GO:0030488">
    <property type="term" value="P:tRNA methylation"/>
    <property type="evidence" value="ECO:0007669"/>
    <property type="project" value="InterPro"/>
</dbReference>
<dbReference type="Pfam" id="PF00588">
    <property type="entry name" value="SpoU_methylase"/>
    <property type="match status" value="1"/>
</dbReference>
<keyword evidence="2" id="KW-0808">Transferase</keyword>
<dbReference type="Gene3D" id="3.40.1280.10">
    <property type="match status" value="1"/>
</dbReference>
<organism evidence="4 5">
    <name type="scientific">Saccharomycopsis crataegensis</name>
    <dbReference type="NCBI Taxonomy" id="43959"/>
    <lineage>
        <taxon>Eukaryota</taxon>
        <taxon>Fungi</taxon>
        <taxon>Dikarya</taxon>
        <taxon>Ascomycota</taxon>
        <taxon>Saccharomycotina</taxon>
        <taxon>Saccharomycetes</taxon>
        <taxon>Saccharomycopsidaceae</taxon>
        <taxon>Saccharomycopsis</taxon>
    </lineage>
</organism>
<name>A0AAV5QJC6_9ASCO</name>
<evidence type="ECO:0000256" key="1">
    <source>
        <dbReference type="ARBA" id="ARBA00022603"/>
    </source>
</evidence>
<dbReference type="InterPro" id="IPR044748">
    <property type="entry name" value="Trm3/TARBP1_C"/>
</dbReference>
<evidence type="ECO:0000313" key="5">
    <source>
        <dbReference type="Proteomes" id="UP001360560"/>
    </source>
</evidence>